<dbReference type="GO" id="GO:0003735">
    <property type="term" value="F:structural constituent of ribosome"/>
    <property type="evidence" value="ECO:0007669"/>
    <property type="project" value="InterPro"/>
</dbReference>
<dbReference type="Pfam" id="PF17136">
    <property type="entry name" value="ribosomal_L24"/>
    <property type="match status" value="1"/>
</dbReference>
<feature type="domain" description="KOW" evidence="12">
    <location>
        <begin position="7"/>
        <end position="34"/>
    </location>
</feature>
<dbReference type="InterPro" id="IPR005824">
    <property type="entry name" value="KOW"/>
</dbReference>
<evidence type="ECO:0000313" key="13">
    <source>
        <dbReference type="EMBL" id="ADL11724.1"/>
    </source>
</evidence>
<keyword evidence="5 10" id="KW-0694">RNA-binding</keyword>
<organism evidence="13 14">
    <name type="scientific">Acetohalobium arabaticum (strain ATCC 49924 / DSM 5501 / Z-7288)</name>
    <dbReference type="NCBI Taxonomy" id="574087"/>
    <lineage>
        <taxon>Bacteria</taxon>
        <taxon>Bacillati</taxon>
        <taxon>Bacillota</taxon>
        <taxon>Clostridia</taxon>
        <taxon>Halanaerobiales</taxon>
        <taxon>Halobacteroidaceae</taxon>
        <taxon>Acetohalobium</taxon>
    </lineage>
</organism>
<dbReference type="NCBIfam" id="TIGR01079">
    <property type="entry name" value="rplX_bact"/>
    <property type="match status" value="1"/>
</dbReference>
<dbReference type="GO" id="GO:0019843">
    <property type="term" value="F:rRNA binding"/>
    <property type="evidence" value="ECO:0007669"/>
    <property type="project" value="UniProtKB-UniRule"/>
</dbReference>
<evidence type="ECO:0000259" key="12">
    <source>
        <dbReference type="SMART" id="SM00739"/>
    </source>
</evidence>
<protein>
    <recommendedName>
        <fullName evidence="8 10">Large ribosomal subunit protein uL24</fullName>
    </recommendedName>
</protein>
<dbReference type="CDD" id="cd06089">
    <property type="entry name" value="KOW_RPL26"/>
    <property type="match status" value="1"/>
</dbReference>
<dbReference type="GO" id="GO:0005840">
    <property type="term" value="C:ribosome"/>
    <property type="evidence" value="ECO:0007669"/>
    <property type="project" value="UniProtKB-KW"/>
</dbReference>
<dbReference type="FunFam" id="2.30.30.30:FF:000004">
    <property type="entry name" value="50S ribosomal protein L24"/>
    <property type="match status" value="1"/>
</dbReference>
<dbReference type="Gene3D" id="2.30.30.30">
    <property type="match status" value="1"/>
</dbReference>
<evidence type="ECO:0000313" key="14">
    <source>
        <dbReference type="Proteomes" id="UP000001661"/>
    </source>
</evidence>
<evidence type="ECO:0000256" key="3">
    <source>
        <dbReference type="ARBA" id="ARBA00011838"/>
    </source>
</evidence>
<keyword evidence="7 10" id="KW-0687">Ribonucleoprotein</keyword>
<dbReference type="SMART" id="SM00739">
    <property type="entry name" value="KOW"/>
    <property type="match status" value="1"/>
</dbReference>
<keyword evidence="14" id="KW-1185">Reference proteome</keyword>
<evidence type="ECO:0000256" key="10">
    <source>
        <dbReference type="HAMAP-Rule" id="MF_01326"/>
    </source>
</evidence>
<dbReference type="GO" id="GO:0006412">
    <property type="term" value="P:translation"/>
    <property type="evidence" value="ECO:0007669"/>
    <property type="project" value="UniProtKB-UniRule"/>
</dbReference>
<dbReference type="HOGENOM" id="CLU_093315_2_0_9"/>
<dbReference type="InterPro" id="IPR014722">
    <property type="entry name" value="Rib_uL2_dom2"/>
</dbReference>
<evidence type="ECO:0000256" key="4">
    <source>
        <dbReference type="ARBA" id="ARBA00022730"/>
    </source>
</evidence>
<evidence type="ECO:0000256" key="2">
    <source>
        <dbReference type="ARBA" id="ARBA00010618"/>
    </source>
</evidence>
<comment type="subunit">
    <text evidence="3 10">Part of the 50S ribosomal subunit.</text>
</comment>
<comment type="function">
    <text evidence="1 10">One of two assembly initiator proteins, it binds directly to the 5'-end of the 23S rRNA, where it nucleates assembly of the 50S subunit.</text>
</comment>
<dbReference type="OrthoDB" id="9807419at2"/>
<dbReference type="InterPro" id="IPR008991">
    <property type="entry name" value="Translation_prot_SH3-like_sf"/>
</dbReference>
<sequence length="108" mass="12022">MALSKLHVKKDDEVMVIAGNDKGKRGKVLKAFPKEERVVVEGINIRHKHQQPSQDMPQGGIVEKEAPIYSSNVMLICKYCDQPTKTGTEVLDSGEKVRVCKECGEIID</sequence>
<name>D9QTG0_ACEAZ</name>
<dbReference type="KEGG" id="aar:Acear_0173"/>
<gene>
    <name evidence="10" type="primary">rplX</name>
    <name evidence="13" type="ordered locus">Acear_0173</name>
</gene>
<evidence type="ECO:0000256" key="1">
    <source>
        <dbReference type="ARBA" id="ARBA00004072"/>
    </source>
</evidence>
<dbReference type="eggNOG" id="COG0198">
    <property type="taxonomic scope" value="Bacteria"/>
</dbReference>
<accession>D9QTG0</accession>
<proteinExistence type="inferred from homology"/>
<comment type="similarity">
    <text evidence="2 10 11">Belongs to the universal ribosomal protein uL24 family.</text>
</comment>
<dbReference type="InterPro" id="IPR003256">
    <property type="entry name" value="Ribosomal_uL24"/>
</dbReference>
<dbReference type="STRING" id="574087.Acear_0173"/>
<evidence type="ECO:0000256" key="11">
    <source>
        <dbReference type="RuleBase" id="RU003477"/>
    </source>
</evidence>
<dbReference type="AlphaFoldDB" id="D9QTG0"/>
<dbReference type="Proteomes" id="UP000001661">
    <property type="component" value="Chromosome"/>
</dbReference>
<evidence type="ECO:0000256" key="5">
    <source>
        <dbReference type="ARBA" id="ARBA00022884"/>
    </source>
</evidence>
<evidence type="ECO:0000256" key="7">
    <source>
        <dbReference type="ARBA" id="ARBA00023274"/>
    </source>
</evidence>
<keyword evidence="4 10" id="KW-0699">rRNA-binding</keyword>
<comment type="function">
    <text evidence="9 10">One of the proteins that surrounds the polypeptide exit tunnel on the outside of the subunit.</text>
</comment>
<evidence type="ECO:0000256" key="8">
    <source>
        <dbReference type="ARBA" id="ARBA00035206"/>
    </source>
</evidence>
<evidence type="ECO:0000256" key="6">
    <source>
        <dbReference type="ARBA" id="ARBA00022980"/>
    </source>
</evidence>
<dbReference type="InterPro" id="IPR005825">
    <property type="entry name" value="Ribosomal_uL24_CS"/>
</dbReference>
<dbReference type="HAMAP" id="MF_01326_B">
    <property type="entry name" value="Ribosomal_uL24_B"/>
    <property type="match status" value="1"/>
</dbReference>
<dbReference type="GO" id="GO:1990904">
    <property type="term" value="C:ribonucleoprotein complex"/>
    <property type="evidence" value="ECO:0007669"/>
    <property type="project" value="UniProtKB-KW"/>
</dbReference>
<dbReference type="PANTHER" id="PTHR12903">
    <property type="entry name" value="MITOCHONDRIAL RIBOSOMAL PROTEIN L24"/>
    <property type="match status" value="1"/>
</dbReference>
<dbReference type="RefSeq" id="WP_013277170.1">
    <property type="nucleotide sequence ID" value="NC_014378.1"/>
</dbReference>
<dbReference type="EMBL" id="CP002105">
    <property type="protein sequence ID" value="ADL11724.1"/>
    <property type="molecule type" value="Genomic_DNA"/>
</dbReference>
<dbReference type="PROSITE" id="PS01108">
    <property type="entry name" value="RIBOSOMAL_L24"/>
    <property type="match status" value="1"/>
</dbReference>
<dbReference type="InterPro" id="IPR057264">
    <property type="entry name" value="Ribosomal_uL24_C"/>
</dbReference>
<dbReference type="SUPFAM" id="SSF50104">
    <property type="entry name" value="Translation proteins SH3-like domain"/>
    <property type="match status" value="1"/>
</dbReference>
<dbReference type="Pfam" id="PF00467">
    <property type="entry name" value="KOW"/>
    <property type="match status" value="1"/>
</dbReference>
<evidence type="ECO:0000256" key="9">
    <source>
        <dbReference type="ARBA" id="ARBA00058688"/>
    </source>
</evidence>
<keyword evidence="6 10" id="KW-0689">Ribosomal protein</keyword>
<reference evidence="13 14" key="1">
    <citation type="journal article" date="2010" name="Stand. Genomic Sci.">
        <title>Complete genome sequence of Acetohalobium arabaticum type strain (Z-7288).</title>
        <authorList>
            <person name="Sikorski J."/>
            <person name="Lapidus A."/>
            <person name="Chertkov O."/>
            <person name="Lucas S."/>
            <person name="Copeland A."/>
            <person name="Glavina Del Rio T."/>
            <person name="Nolan M."/>
            <person name="Tice H."/>
            <person name="Cheng J.F."/>
            <person name="Han C."/>
            <person name="Brambilla E."/>
            <person name="Pitluck S."/>
            <person name="Liolios K."/>
            <person name="Ivanova N."/>
            <person name="Mavromatis K."/>
            <person name="Mikhailova N."/>
            <person name="Pati A."/>
            <person name="Bruce D."/>
            <person name="Detter C."/>
            <person name="Tapia R."/>
            <person name="Goodwin L."/>
            <person name="Chen A."/>
            <person name="Palaniappan K."/>
            <person name="Land M."/>
            <person name="Hauser L."/>
            <person name="Chang Y.J."/>
            <person name="Jeffries C.D."/>
            <person name="Rohde M."/>
            <person name="Goker M."/>
            <person name="Spring S."/>
            <person name="Woyke T."/>
            <person name="Bristow J."/>
            <person name="Eisen J.A."/>
            <person name="Markowitz V."/>
            <person name="Hugenholtz P."/>
            <person name="Kyrpides N.C."/>
            <person name="Klenk H.P."/>
        </authorList>
    </citation>
    <scope>NUCLEOTIDE SEQUENCE [LARGE SCALE GENOMIC DNA]</scope>
    <source>
        <strain evidence="14">ATCC 49924 / DSM 5501 / Z-7288</strain>
    </source>
</reference>
<dbReference type="InterPro" id="IPR041988">
    <property type="entry name" value="Ribosomal_uL24_KOW"/>
</dbReference>